<keyword evidence="3" id="KW-1185">Reference proteome</keyword>
<evidence type="ECO:0000313" key="3">
    <source>
        <dbReference type="Proteomes" id="UP000823388"/>
    </source>
</evidence>
<evidence type="ECO:0000256" key="1">
    <source>
        <dbReference type="SAM" id="MobiDB-lite"/>
    </source>
</evidence>
<dbReference type="Proteomes" id="UP000823388">
    <property type="component" value="Chromosome 8N"/>
</dbReference>
<feature type="region of interest" description="Disordered" evidence="1">
    <location>
        <begin position="27"/>
        <end position="94"/>
    </location>
</feature>
<organism evidence="2 3">
    <name type="scientific">Panicum virgatum</name>
    <name type="common">Blackwell switchgrass</name>
    <dbReference type="NCBI Taxonomy" id="38727"/>
    <lineage>
        <taxon>Eukaryota</taxon>
        <taxon>Viridiplantae</taxon>
        <taxon>Streptophyta</taxon>
        <taxon>Embryophyta</taxon>
        <taxon>Tracheophyta</taxon>
        <taxon>Spermatophyta</taxon>
        <taxon>Magnoliopsida</taxon>
        <taxon>Liliopsida</taxon>
        <taxon>Poales</taxon>
        <taxon>Poaceae</taxon>
        <taxon>PACMAD clade</taxon>
        <taxon>Panicoideae</taxon>
        <taxon>Panicodae</taxon>
        <taxon>Paniceae</taxon>
        <taxon>Panicinae</taxon>
        <taxon>Panicum</taxon>
        <taxon>Panicum sect. Hiantes</taxon>
    </lineage>
</organism>
<dbReference type="EMBL" id="CM029052">
    <property type="protein sequence ID" value="KAG2559039.1"/>
    <property type="molecule type" value="Genomic_DNA"/>
</dbReference>
<proteinExistence type="predicted"/>
<feature type="compositionally biased region" description="Basic and acidic residues" evidence="1">
    <location>
        <begin position="58"/>
        <end position="72"/>
    </location>
</feature>
<reference evidence="2" key="1">
    <citation type="submission" date="2020-05" db="EMBL/GenBank/DDBJ databases">
        <title>WGS assembly of Panicum virgatum.</title>
        <authorList>
            <person name="Lovell J.T."/>
            <person name="Jenkins J."/>
            <person name="Shu S."/>
            <person name="Juenger T.E."/>
            <person name="Schmutz J."/>
        </authorList>
    </citation>
    <scope>NUCLEOTIDE SEQUENCE</scope>
    <source>
        <strain evidence="2">AP13</strain>
    </source>
</reference>
<protein>
    <submittedName>
        <fullName evidence="2">Uncharacterized protein</fullName>
    </submittedName>
</protein>
<name>A0A8T0PEH0_PANVG</name>
<accession>A0A8T0PEH0</accession>
<comment type="caution">
    <text evidence="2">The sequence shown here is derived from an EMBL/GenBank/DDBJ whole genome shotgun (WGS) entry which is preliminary data.</text>
</comment>
<dbReference type="AlphaFoldDB" id="A0A8T0PEH0"/>
<gene>
    <name evidence="2" type="ORF">PVAP13_8NG326536</name>
</gene>
<evidence type="ECO:0000313" key="2">
    <source>
        <dbReference type="EMBL" id="KAG2559039.1"/>
    </source>
</evidence>
<feature type="compositionally biased region" description="Low complexity" evidence="1">
    <location>
        <begin position="76"/>
        <end position="91"/>
    </location>
</feature>
<sequence>MPDEMNSELKEHAKKFEDKLVKDMLKIPRTKRSAKRSDVVSRKLLATRGRPPLAPKSKTVDKQAGQKEERLPDTVATEQAEAQTKAQPKAASTQVYARKFPEKLDATRKHSEVAITIGMIIRKCHTN</sequence>